<name>A0A0L6W3P9_9FIRM</name>
<evidence type="ECO:0000259" key="2">
    <source>
        <dbReference type="PROSITE" id="PS51671"/>
    </source>
</evidence>
<dbReference type="PROSITE" id="PS51671">
    <property type="entry name" value="ACT"/>
    <property type="match status" value="1"/>
</dbReference>
<keyword evidence="4" id="KW-1185">Reference proteome</keyword>
<dbReference type="Pfam" id="PF13740">
    <property type="entry name" value="ACT_6"/>
    <property type="match status" value="1"/>
</dbReference>
<comment type="similarity">
    <text evidence="1">Belongs to the UPF0237 family.</text>
</comment>
<comment type="caution">
    <text evidence="3">The sequence shown here is derived from an EMBL/GenBank/DDBJ whole genome shotgun (WGS) entry which is preliminary data.</text>
</comment>
<dbReference type="PANTHER" id="PTHR34875:SF6">
    <property type="entry name" value="UPF0237 PROTEIN MJ1558"/>
    <property type="match status" value="1"/>
</dbReference>
<protein>
    <recommendedName>
        <fullName evidence="1">UPF0237 protein Tfer_1035</fullName>
    </recommendedName>
</protein>
<dbReference type="InterPro" id="IPR002912">
    <property type="entry name" value="ACT_dom"/>
</dbReference>
<dbReference type="Gene3D" id="3.30.70.260">
    <property type="match status" value="1"/>
</dbReference>
<accession>A0A0L6W3P9</accession>
<dbReference type="InterPro" id="IPR050990">
    <property type="entry name" value="UPF0237/GcvR_regulator"/>
</dbReference>
<dbReference type="AlphaFoldDB" id="A0A0L6W3P9"/>
<evidence type="ECO:0000313" key="3">
    <source>
        <dbReference type="EMBL" id="KNZ70165.1"/>
    </source>
</evidence>
<dbReference type="RefSeq" id="WP_013120712.1">
    <property type="nucleotide sequence ID" value="NZ_LGTE01000005.1"/>
</dbReference>
<dbReference type="PANTHER" id="PTHR34875">
    <property type="entry name" value="UPF0237 PROTEIN MJ1558"/>
    <property type="match status" value="1"/>
</dbReference>
<evidence type="ECO:0000256" key="1">
    <source>
        <dbReference type="HAMAP-Rule" id="MF_01054"/>
    </source>
</evidence>
<evidence type="ECO:0000313" key="4">
    <source>
        <dbReference type="Proteomes" id="UP000037175"/>
    </source>
</evidence>
<dbReference type="InterPro" id="IPR022986">
    <property type="entry name" value="UPF0237_ACT"/>
</dbReference>
<dbReference type="EMBL" id="LGTE01000005">
    <property type="protein sequence ID" value="KNZ70165.1"/>
    <property type="molecule type" value="Genomic_DNA"/>
</dbReference>
<dbReference type="CDD" id="cd04872">
    <property type="entry name" value="ACT_1ZPV"/>
    <property type="match status" value="1"/>
</dbReference>
<feature type="domain" description="ACT" evidence="2">
    <location>
        <begin position="18"/>
        <end position="92"/>
    </location>
</feature>
<dbReference type="NCBIfam" id="NF001220">
    <property type="entry name" value="PRK00194.1"/>
    <property type="match status" value="1"/>
</dbReference>
<sequence length="103" mass="11479">MNDYKIAAAGGTSGNRIVVTVLGQDRVGIIAAISTILAENNANILDISQTILKDIFTMVMVVDISNCFIDFDLLREKLEDKGRELGLQIKAQHEDIFKFMHRI</sequence>
<dbReference type="Proteomes" id="UP000037175">
    <property type="component" value="Unassembled WGS sequence"/>
</dbReference>
<dbReference type="InterPro" id="IPR045865">
    <property type="entry name" value="ACT-like_dom_sf"/>
</dbReference>
<organism evidence="3 4">
    <name type="scientific">Thermincola ferriacetica</name>
    <dbReference type="NCBI Taxonomy" id="281456"/>
    <lineage>
        <taxon>Bacteria</taxon>
        <taxon>Bacillati</taxon>
        <taxon>Bacillota</taxon>
        <taxon>Clostridia</taxon>
        <taxon>Eubacteriales</taxon>
        <taxon>Thermincolaceae</taxon>
        <taxon>Thermincola</taxon>
    </lineage>
</organism>
<dbReference type="SUPFAM" id="SSF55021">
    <property type="entry name" value="ACT-like"/>
    <property type="match status" value="1"/>
</dbReference>
<dbReference type="FunFam" id="3.30.70.260:FF:000032">
    <property type="entry name" value="UPF0237 protein SP_0238"/>
    <property type="match status" value="1"/>
</dbReference>
<dbReference type="HAMAP" id="MF_01054">
    <property type="entry name" value="UPF0237"/>
    <property type="match status" value="1"/>
</dbReference>
<proteinExistence type="inferred from homology"/>
<gene>
    <name evidence="3" type="ORF">Tfer_1035</name>
</gene>
<reference evidence="4" key="1">
    <citation type="submission" date="2015-07" db="EMBL/GenBank/DDBJ databases">
        <title>Complete Genome of Thermincola ferriacetica strain Z-0001T.</title>
        <authorList>
            <person name="Lusk B."/>
            <person name="Badalamenti J.P."/>
            <person name="Parameswaran P."/>
            <person name="Bond D.R."/>
            <person name="Torres C.I."/>
        </authorList>
    </citation>
    <scope>NUCLEOTIDE SEQUENCE [LARGE SCALE GENOMIC DNA]</scope>
    <source>
        <strain evidence="4">Z-0001</strain>
    </source>
</reference>